<organism evidence="3 4">
    <name type="scientific">Conger conger</name>
    <name type="common">Conger eel</name>
    <name type="synonym">Muraena conger</name>
    <dbReference type="NCBI Taxonomy" id="82655"/>
    <lineage>
        <taxon>Eukaryota</taxon>
        <taxon>Metazoa</taxon>
        <taxon>Chordata</taxon>
        <taxon>Craniata</taxon>
        <taxon>Vertebrata</taxon>
        <taxon>Euteleostomi</taxon>
        <taxon>Actinopterygii</taxon>
        <taxon>Neopterygii</taxon>
        <taxon>Teleostei</taxon>
        <taxon>Anguilliformes</taxon>
        <taxon>Congridae</taxon>
        <taxon>Conger</taxon>
    </lineage>
</organism>
<feature type="region of interest" description="Disordered" evidence="2">
    <location>
        <begin position="949"/>
        <end position="1031"/>
    </location>
</feature>
<dbReference type="PANTHER" id="PTHR35352">
    <property type="entry name" value="COILED-COIL DOMAIN-CONTAINING PROTEIN 150"/>
    <property type="match status" value="1"/>
</dbReference>
<keyword evidence="1" id="KW-0175">Coiled coil</keyword>
<dbReference type="EMBL" id="JAFJMO010000014">
    <property type="protein sequence ID" value="KAJ8256852.1"/>
    <property type="molecule type" value="Genomic_DNA"/>
</dbReference>
<evidence type="ECO:0000256" key="1">
    <source>
        <dbReference type="SAM" id="Coils"/>
    </source>
</evidence>
<gene>
    <name evidence="3" type="ORF">COCON_G00190040</name>
</gene>
<evidence type="ECO:0000313" key="3">
    <source>
        <dbReference type="EMBL" id="KAJ8256852.1"/>
    </source>
</evidence>
<accession>A0A9Q1D3F5</accession>
<dbReference type="OrthoDB" id="416454at2759"/>
<dbReference type="PANTHER" id="PTHR35352:SF1">
    <property type="entry name" value="COILED-COIL DOMAIN-CONTAINING PROTEIN 150"/>
    <property type="match status" value="1"/>
</dbReference>
<feature type="compositionally biased region" description="Basic and acidic residues" evidence="2">
    <location>
        <begin position="1005"/>
        <end position="1031"/>
    </location>
</feature>
<evidence type="ECO:0008006" key="5">
    <source>
        <dbReference type="Google" id="ProtNLM"/>
    </source>
</evidence>
<feature type="coiled-coil region" evidence="1">
    <location>
        <begin position="362"/>
        <end position="593"/>
    </location>
</feature>
<protein>
    <recommendedName>
        <fullName evidence="5">Coiled-coil domain-containing protein 150</fullName>
    </recommendedName>
</protein>
<dbReference type="InterPro" id="IPR038807">
    <property type="entry name" value="CCDC150"/>
</dbReference>
<evidence type="ECO:0000313" key="4">
    <source>
        <dbReference type="Proteomes" id="UP001152803"/>
    </source>
</evidence>
<proteinExistence type="predicted"/>
<comment type="caution">
    <text evidence="3">The sequence shown here is derived from an EMBL/GenBank/DDBJ whole genome shotgun (WGS) entry which is preliminary data.</text>
</comment>
<feature type="coiled-coil region" evidence="1">
    <location>
        <begin position="640"/>
        <end position="667"/>
    </location>
</feature>
<dbReference type="AlphaFoldDB" id="A0A9Q1D3F5"/>
<evidence type="ECO:0000256" key="2">
    <source>
        <dbReference type="SAM" id="MobiDB-lite"/>
    </source>
</evidence>
<sequence>MRVMSRAAIQPLRIGATAPETLSIVQQHLLAAEEQTEGLIQDMGSLGVPREQLLHSPALVRDGCQRPVSPVRVWQAVGGRDAALWQNCEALMSRMCRLESILHSLKLATFRLETERQLDPSNSARVMEQLSALQKESQEEQREARKELLQVQDQLWQACQEREEALEEAQKLREELEVATTSKMDVALAAEELKVIKVQMTERLFELKVQLSQEADLRLEAQRTHDALLQRVKEMEGVVEMEREQVQVLQTDCQAMQSDRQGVRQALKKEAERASLLEKQSQQLRDNADVKDSIISQLTDELKSAHLALQRLQQENSRLQKDEGNLKTAAERVQVLNVQLQGQCTELNGALRSLTVENARLLSAHQAELKAERERVLQQLQEQDLLLDAARRNIQAELQGALKERLRLQQDLDVLRRDHQQLQQSSRVAQETSVTQRERLESAVARLRAELSGAGKEGETLKRERHRTLAEMQNKVSKLEKEKSSLQTQLTKAKSRVVQLQIELNGQTEHKQQEKRSSILEKKYAKASAEVSSSKLTCHQLEQNLSQAEASLRRKEEELALARAARDDALRDKQALRDQMENLQDLHRSQLCQLEEQLGARRQDGEWVTQTLHGMLESHARLQDSSHSLQAQLGGREGELTALREERAQLQQHVERLQIHVERLQHDLLATDAEMEPLRKALETVSVDNKQLAHTLEQALLANNQLVGRLGRTQDQQENIQSQHQQLLSEREAELKDTREEVKWLTDHLDSVKEQLRKDSNCQKRASHREVTELKKAVDEATSRSGDLSRANRELREKVGELEKVVSNQKARIKDLTTQLKQFAENRAVMASSLRMKEMEGTLKGLESLKDEYQRRNNEQSQLIQQFQSEMQRLASSQEGELETEREHRQVLQDKCERLEENTRQLRRGRDEAEERLREASVESQQITENLIEAHSWFRSNFNSLKKELEKSKRKKEQAAEKLGSLGNAKEGTPSTSTDCENEDRSGPTVPEPRPNYWTTTVQRWETKRELARISEKYRRRDRPTHRQTDK</sequence>
<dbReference type="Proteomes" id="UP001152803">
    <property type="component" value="Unassembled WGS sequence"/>
</dbReference>
<keyword evidence="4" id="KW-1185">Reference proteome</keyword>
<feature type="coiled-coil region" evidence="1">
    <location>
        <begin position="267"/>
        <end position="332"/>
    </location>
</feature>
<feature type="coiled-coil region" evidence="1">
    <location>
        <begin position="123"/>
        <end position="182"/>
    </location>
</feature>
<name>A0A9Q1D3F5_CONCO</name>
<reference evidence="3" key="1">
    <citation type="journal article" date="2023" name="Science">
        <title>Genome structures resolve the early diversification of teleost fishes.</title>
        <authorList>
            <person name="Parey E."/>
            <person name="Louis A."/>
            <person name="Montfort J."/>
            <person name="Bouchez O."/>
            <person name="Roques C."/>
            <person name="Iampietro C."/>
            <person name="Lluch J."/>
            <person name="Castinel A."/>
            <person name="Donnadieu C."/>
            <person name="Desvignes T."/>
            <person name="Floi Bucao C."/>
            <person name="Jouanno E."/>
            <person name="Wen M."/>
            <person name="Mejri S."/>
            <person name="Dirks R."/>
            <person name="Jansen H."/>
            <person name="Henkel C."/>
            <person name="Chen W.J."/>
            <person name="Zahm M."/>
            <person name="Cabau C."/>
            <person name="Klopp C."/>
            <person name="Thompson A.W."/>
            <person name="Robinson-Rechavi M."/>
            <person name="Braasch I."/>
            <person name="Lecointre G."/>
            <person name="Bobe J."/>
            <person name="Postlethwait J.H."/>
            <person name="Berthelot C."/>
            <person name="Roest Crollius H."/>
            <person name="Guiguen Y."/>
        </authorList>
    </citation>
    <scope>NUCLEOTIDE SEQUENCE</scope>
    <source>
        <strain evidence="3">Concon-B</strain>
    </source>
</reference>